<sequence>MSNPRLAGGGEGDPPPKAPDPPSYAAIVGRQTSSQAIQSQITLPFKKPGIFKGEPAIYFTEEESCLLATPHRFTLIAKCSYGRPPLDVIKAHMKKSEGLRLAFLVGILDSRHLLFRFSSEEDFLMIWLKEVVYIKGYLFRFFKWTPSFESGLEPSIVPIWVSFPNLPIHLFNNSALESIGSILGKVLKIDGPTKTFTRPSVARVCIEMDILKKNPDRFWLGVGDQGRWQQVEYEKKYKFCLKCKKLGHDDATCSVGKPRERKSNKREENSDLPKNPKQQWIVKNVDSNERIETIDMGEKEDTNSLLLKEGKNKETSQNIDPISTISNARIKGDAGPNNNQTKQWILQAFHSANPSSKESPVQIEDADDSDNLHTVQVMEKIDTNDSSFLTEKDSANQVDLLNVNKSQQVLEGMISPIISVDKNTDHLEEYHAIESVMIRNSLQDSDNQSMELNKGRCHRIAMPEKDTPVAACKSTCLGLHLSLIQVNKIPLSLKGFVRLIITVLFPYGFHLLTNLTHLNRSYSVFSGQIPLDISGLTKLVSLNLSRNVISFKPGKISLGMLVQRLTNLRELDLNRVNISSVVPDFLADFSSLTYLDLSFCRLYGMFPKSIFLLLNLQSLRVGYNPNLTLSFPDFHSGSSLRFLDLSSTNFSRELLDSISKFKLLNSLYLSSCQLYGTFPVSIFLLPNLQSLSVSYNPNLTLVLPEFHSGSSLRFLDLSSTNFSGELPASISKLKLLNGLRLRSCNFSGSIPSSIGNLTQVTALDFSYNSFSGQIPSFIGNLTQN</sequence>
<dbReference type="PANTHER" id="PTHR48061:SF2">
    <property type="entry name" value="RECEPTOR LIKE PROTEIN 30-LIKE"/>
    <property type="match status" value="1"/>
</dbReference>
<feature type="region of interest" description="Disordered" evidence="9">
    <location>
        <begin position="1"/>
        <end position="23"/>
    </location>
</feature>
<dbReference type="InterPro" id="IPR046956">
    <property type="entry name" value="RLP23-like"/>
</dbReference>
<gene>
    <name evidence="11" type="ORF">HHK36_021970</name>
</gene>
<keyword evidence="5" id="KW-0677">Repeat</keyword>
<evidence type="ECO:0000259" key="10">
    <source>
        <dbReference type="Pfam" id="PF14111"/>
    </source>
</evidence>
<dbReference type="InterPro" id="IPR025558">
    <property type="entry name" value="DUF4283"/>
</dbReference>
<evidence type="ECO:0000256" key="2">
    <source>
        <dbReference type="ARBA" id="ARBA00022614"/>
    </source>
</evidence>
<dbReference type="PANTHER" id="PTHR48061">
    <property type="entry name" value="LEUCINE-RICH REPEAT RECEPTOR PROTEIN KINASE EMS1-LIKE-RELATED"/>
    <property type="match status" value="1"/>
</dbReference>
<dbReference type="GO" id="GO:0016020">
    <property type="term" value="C:membrane"/>
    <property type="evidence" value="ECO:0007669"/>
    <property type="project" value="UniProtKB-SubCell"/>
</dbReference>
<dbReference type="FunFam" id="3.80.10.10:FF:000041">
    <property type="entry name" value="LRR receptor-like serine/threonine-protein kinase ERECTA"/>
    <property type="match status" value="1"/>
</dbReference>
<dbReference type="InterPro" id="IPR032675">
    <property type="entry name" value="LRR_dom_sf"/>
</dbReference>
<evidence type="ECO:0000313" key="12">
    <source>
        <dbReference type="Proteomes" id="UP000655225"/>
    </source>
</evidence>
<keyword evidence="4" id="KW-0732">Signal</keyword>
<dbReference type="Pfam" id="PF00560">
    <property type="entry name" value="LRR_1"/>
    <property type="match status" value="5"/>
</dbReference>
<protein>
    <recommendedName>
        <fullName evidence="10">DUF4283 domain-containing protein</fullName>
    </recommendedName>
</protein>
<feature type="region of interest" description="Disordered" evidence="9">
    <location>
        <begin position="252"/>
        <end position="279"/>
    </location>
</feature>
<keyword evidence="2" id="KW-0433">Leucine-rich repeat</keyword>
<comment type="subcellular location">
    <subcellularLocation>
        <location evidence="1">Membrane</location>
        <topology evidence="1">Single-pass type I membrane protein</topology>
    </subcellularLocation>
</comment>
<feature type="domain" description="DUF4283" evidence="10">
    <location>
        <begin position="71"/>
        <end position="149"/>
    </location>
</feature>
<dbReference type="AlphaFoldDB" id="A0A834YRA6"/>
<keyword evidence="12" id="KW-1185">Reference proteome</keyword>
<evidence type="ECO:0000313" key="11">
    <source>
        <dbReference type="EMBL" id="KAF8391736.1"/>
    </source>
</evidence>
<keyword evidence="6" id="KW-1133">Transmembrane helix</keyword>
<keyword evidence="7" id="KW-0472">Membrane</keyword>
<evidence type="ECO:0000256" key="3">
    <source>
        <dbReference type="ARBA" id="ARBA00022692"/>
    </source>
</evidence>
<proteinExistence type="predicted"/>
<organism evidence="11 12">
    <name type="scientific">Tetracentron sinense</name>
    <name type="common">Spur-leaf</name>
    <dbReference type="NCBI Taxonomy" id="13715"/>
    <lineage>
        <taxon>Eukaryota</taxon>
        <taxon>Viridiplantae</taxon>
        <taxon>Streptophyta</taxon>
        <taxon>Embryophyta</taxon>
        <taxon>Tracheophyta</taxon>
        <taxon>Spermatophyta</taxon>
        <taxon>Magnoliopsida</taxon>
        <taxon>Trochodendrales</taxon>
        <taxon>Trochodendraceae</taxon>
        <taxon>Tetracentron</taxon>
    </lineage>
</organism>
<evidence type="ECO:0000256" key="7">
    <source>
        <dbReference type="ARBA" id="ARBA00023136"/>
    </source>
</evidence>
<dbReference type="EMBL" id="JABCRI010000016">
    <property type="protein sequence ID" value="KAF8391736.1"/>
    <property type="molecule type" value="Genomic_DNA"/>
</dbReference>
<evidence type="ECO:0000256" key="8">
    <source>
        <dbReference type="ARBA" id="ARBA00023180"/>
    </source>
</evidence>
<keyword evidence="3" id="KW-0812">Transmembrane</keyword>
<evidence type="ECO:0000256" key="9">
    <source>
        <dbReference type="SAM" id="MobiDB-lite"/>
    </source>
</evidence>
<dbReference type="OrthoDB" id="1002340at2759"/>
<evidence type="ECO:0000256" key="5">
    <source>
        <dbReference type="ARBA" id="ARBA00022737"/>
    </source>
</evidence>
<evidence type="ECO:0000256" key="4">
    <source>
        <dbReference type="ARBA" id="ARBA00022729"/>
    </source>
</evidence>
<accession>A0A834YRA6</accession>
<feature type="compositionally biased region" description="Pro residues" evidence="9">
    <location>
        <begin position="13"/>
        <end position="22"/>
    </location>
</feature>
<dbReference type="Pfam" id="PF14111">
    <property type="entry name" value="DUF4283"/>
    <property type="match status" value="1"/>
</dbReference>
<evidence type="ECO:0000256" key="1">
    <source>
        <dbReference type="ARBA" id="ARBA00004479"/>
    </source>
</evidence>
<evidence type="ECO:0000256" key="6">
    <source>
        <dbReference type="ARBA" id="ARBA00022989"/>
    </source>
</evidence>
<reference evidence="11 12" key="1">
    <citation type="submission" date="2020-04" db="EMBL/GenBank/DDBJ databases">
        <title>Plant Genome Project.</title>
        <authorList>
            <person name="Zhang R.-G."/>
        </authorList>
    </citation>
    <scope>NUCLEOTIDE SEQUENCE [LARGE SCALE GENOMIC DNA]</scope>
    <source>
        <strain evidence="11">YNK0</strain>
        <tissue evidence="11">Leaf</tissue>
    </source>
</reference>
<dbReference type="SUPFAM" id="SSF52047">
    <property type="entry name" value="RNI-like"/>
    <property type="match status" value="1"/>
</dbReference>
<dbReference type="InterPro" id="IPR001611">
    <property type="entry name" value="Leu-rich_rpt"/>
</dbReference>
<keyword evidence="8" id="KW-0325">Glycoprotein</keyword>
<comment type="caution">
    <text evidence="11">The sequence shown here is derived from an EMBL/GenBank/DDBJ whole genome shotgun (WGS) entry which is preliminary data.</text>
</comment>
<dbReference type="Proteomes" id="UP000655225">
    <property type="component" value="Unassembled WGS sequence"/>
</dbReference>
<name>A0A834YRA6_TETSI</name>
<dbReference type="Gene3D" id="3.80.10.10">
    <property type="entry name" value="Ribonuclease Inhibitor"/>
    <property type="match status" value="1"/>
</dbReference>